<proteinExistence type="predicted"/>
<organism evidence="1 2">
    <name type="scientific">Sporolituus thermophilus DSM 23256</name>
    <dbReference type="NCBI Taxonomy" id="1123285"/>
    <lineage>
        <taxon>Bacteria</taxon>
        <taxon>Bacillati</taxon>
        <taxon>Bacillota</taxon>
        <taxon>Negativicutes</taxon>
        <taxon>Selenomonadales</taxon>
        <taxon>Sporomusaceae</taxon>
        <taxon>Sporolituus</taxon>
    </lineage>
</organism>
<dbReference type="Proteomes" id="UP000243333">
    <property type="component" value="Unassembled WGS sequence"/>
</dbReference>
<dbReference type="AlphaFoldDB" id="A0A1G7PJ55"/>
<dbReference type="EMBL" id="FNBU01000039">
    <property type="protein sequence ID" value="SDF86271.1"/>
    <property type="molecule type" value="Genomic_DNA"/>
</dbReference>
<dbReference type="OrthoDB" id="2769428at2"/>
<dbReference type="RefSeq" id="WP_093692197.1">
    <property type="nucleotide sequence ID" value="NZ_FNBU01000039.1"/>
</dbReference>
<accession>A0A1G7PJ55</accession>
<protein>
    <submittedName>
        <fullName evidence="1">Uncharacterized protein</fullName>
    </submittedName>
</protein>
<evidence type="ECO:0000313" key="1">
    <source>
        <dbReference type="EMBL" id="SDF86271.1"/>
    </source>
</evidence>
<reference evidence="2" key="1">
    <citation type="submission" date="2016-10" db="EMBL/GenBank/DDBJ databases">
        <authorList>
            <person name="Varghese N."/>
            <person name="Submissions S."/>
        </authorList>
    </citation>
    <scope>NUCLEOTIDE SEQUENCE [LARGE SCALE GENOMIC DNA]</scope>
    <source>
        <strain evidence="2">DSM 23256</strain>
    </source>
</reference>
<evidence type="ECO:0000313" key="2">
    <source>
        <dbReference type="Proteomes" id="UP000243333"/>
    </source>
</evidence>
<gene>
    <name evidence="1" type="ORF">SAMN05660235_02979</name>
</gene>
<dbReference type="STRING" id="1123285.SAMN05660235_02979"/>
<name>A0A1G7PJ55_9FIRM</name>
<keyword evidence="2" id="KW-1185">Reference proteome</keyword>
<sequence>MPRGRPSKSLKQAKKSIKYRLGELTDSQIAIWLIDDTFVVNPKHEQSFIELCKQLHIKPIKNPPFAPIMGR</sequence>